<sequence>MMTKGHKVIKASPKRCLVVQAFFELWHQACRDFLAYGVASHAKSLPRCRLAPGDRERHGLRPQEGKAGIACVGGKVHTWAEDCRTRGGKSHLAPTTQGGEREREEGGVPPGILPRRCLPPSHCNSRRIRDFCYILDGVSDPSRIRDPDFCPIRDPFCSMF</sequence>
<gene>
    <name evidence="2" type="ORF">SORBI_3006G039900</name>
</gene>
<protein>
    <submittedName>
        <fullName evidence="2">Uncharacterized protein</fullName>
    </submittedName>
</protein>
<dbReference type="InParanoid" id="A0A1B6PK08"/>
<reference evidence="3" key="2">
    <citation type="journal article" date="2018" name="Plant J.">
        <title>The Sorghum bicolor reference genome: improved assembly, gene annotations, a transcriptome atlas, and signatures of genome organization.</title>
        <authorList>
            <person name="McCormick R.F."/>
            <person name="Truong S.K."/>
            <person name="Sreedasyam A."/>
            <person name="Jenkins J."/>
            <person name="Shu S."/>
            <person name="Sims D."/>
            <person name="Kennedy M."/>
            <person name="Amirebrahimi M."/>
            <person name="Weers B.D."/>
            <person name="McKinley B."/>
            <person name="Mattison A."/>
            <person name="Morishige D.T."/>
            <person name="Grimwood J."/>
            <person name="Schmutz J."/>
            <person name="Mullet J.E."/>
        </authorList>
    </citation>
    <scope>NUCLEOTIDE SEQUENCE [LARGE SCALE GENOMIC DNA]</scope>
    <source>
        <strain evidence="3">cv. BTx623</strain>
    </source>
</reference>
<name>A0A1B6PK08_SORBI</name>
<accession>A0A1B6PK08</accession>
<evidence type="ECO:0000256" key="1">
    <source>
        <dbReference type="SAM" id="MobiDB-lite"/>
    </source>
</evidence>
<evidence type="ECO:0000313" key="2">
    <source>
        <dbReference type="EMBL" id="KXG25987.1"/>
    </source>
</evidence>
<proteinExistence type="predicted"/>
<dbReference type="Proteomes" id="UP000000768">
    <property type="component" value="Chromosome 6"/>
</dbReference>
<dbReference type="Gramene" id="KXG25987">
    <property type="protein sequence ID" value="KXG25987"/>
    <property type="gene ID" value="SORBI_3006G039900"/>
</dbReference>
<keyword evidence="3" id="KW-1185">Reference proteome</keyword>
<organism evidence="2 3">
    <name type="scientific">Sorghum bicolor</name>
    <name type="common">Sorghum</name>
    <name type="synonym">Sorghum vulgare</name>
    <dbReference type="NCBI Taxonomy" id="4558"/>
    <lineage>
        <taxon>Eukaryota</taxon>
        <taxon>Viridiplantae</taxon>
        <taxon>Streptophyta</taxon>
        <taxon>Embryophyta</taxon>
        <taxon>Tracheophyta</taxon>
        <taxon>Spermatophyta</taxon>
        <taxon>Magnoliopsida</taxon>
        <taxon>Liliopsida</taxon>
        <taxon>Poales</taxon>
        <taxon>Poaceae</taxon>
        <taxon>PACMAD clade</taxon>
        <taxon>Panicoideae</taxon>
        <taxon>Andropogonodae</taxon>
        <taxon>Andropogoneae</taxon>
        <taxon>Sorghinae</taxon>
        <taxon>Sorghum</taxon>
    </lineage>
</organism>
<dbReference type="EMBL" id="CM000765">
    <property type="protein sequence ID" value="KXG25987.1"/>
    <property type="molecule type" value="Genomic_DNA"/>
</dbReference>
<feature type="region of interest" description="Disordered" evidence="1">
    <location>
        <begin position="86"/>
        <end position="111"/>
    </location>
</feature>
<dbReference type="AlphaFoldDB" id="A0A1B6PK08"/>
<evidence type="ECO:0000313" key="3">
    <source>
        <dbReference type="Proteomes" id="UP000000768"/>
    </source>
</evidence>
<reference evidence="2 3" key="1">
    <citation type="journal article" date="2009" name="Nature">
        <title>The Sorghum bicolor genome and the diversification of grasses.</title>
        <authorList>
            <person name="Paterson A.H."/>
            <person name="Bowers J.E."/>
            <person name="Bruggmann R."/>
            <person name="Dubchak I."/>
            <person name="Grimwood J."/>
            <person name="Gundlach H."/>
            <person name="Haberer G."/>
            <person name="Hellsten U."/>
            <person name="Mitros T."/>
            <person name="Poliakov A."/>
            <person name="Schmutz J."/>
            <person name="Spannagl M."/>
            <person name="Tang H."/>
            <person name="Wang X."/>
            <person name="Wicker T."/>
            <person name="Bharti A.K."/>
            <person name="Chapman J."/>
            <person name="Feltus F.A."/>
            <person name="Gowik U."/>
            <person name="Grigoriev I.V."/>
            <person name="Lyons E."/>
            <person name="Maher C.A."/>
            <person name="Martis M."/>
            <person name="Narechania A."/>
            <person name="Otillar R.P."/>
            <person name="Penning B.W."/>
            <person name="Salamov A.A."/>
            <person name="Wang Y."/>
            <person name="Zhang L."/>
            <person name="Carpita N.C."/>
            <person name="Freeling M."/>
            <person name="Gingle A.R."/>
            <person name="Hash C.T."/>
            <person name="Keller B."/>
            <person name="Klein P."/>
            <person name="Kresovich S."/>
            <person name="McCann M.C."/>
            <person name="Ming R."/>
            <person name="Peterson D.G."/>
            <person name="Mehboob-ur-Rahman"/>
            <person name="Ware D."/>
            <person name="Westhoff P."/>
            <person name="Mayer K.F."/>
            <person name="Messing J."/>
            <person name="Rokhsar D.S."/>
        </authorList>
    </citation>
    <scope>NUCLEOTIDE SEQUENCE [LARGE SCALE GENOMIC DNA]</scope>
    <source>
        <strain evidence="3">cv. BTx623</strain>
    </source>
</reference>